<gene>
    <name evidence="10" type="ORF">E0F26_03540</name>
</gene>
<dbReference type="PANTHER" id="PTHR43394">
    <property type="entry name" value="ATP-DEPENDENT PERMEASE MDL1, MITOCHONDRIAL"/>
    <property type="match status" value="1"/>
</dbReference>
<evidence type="ECO:0000259" key="9">
    <source>
        <dbReference type="PROSITE" id="PS50929"/>
    </source>
</evidence>
<keyword evidence="2 7" id="KW-0812">Transmembrane</keyword>
<reference evidence="10 11" key="1">
    <citation type="submission" date="2019-02" db="EMBL/GenBank/DDBJ databases">
        <title>Halieaceae_genomes.</title>
        <authorList>
            <person name="Li S.-H."/>
        </authorList>
    </citation>
    <scope>NUCLEOTIDE SEQUENCE [LARGE SCALE GENOMIC DNA]</scope>
    <source>
        <strain evidence="10 11">JH123</strain>
    </source>
</reference>
<dbReference type="PROSITE" id="PS50893">
    <property type="entry name" value="ABC_TRANSPORTER_2"/>
    <property type="match status" value="1"/>
</dbReference>
<evidence type="ECO:0000313" key="10">
    <source>
        <dbReference type="EMBL" id="UZP73873.1"/>
    </source>
</evidence>
<dbReference type="PANTHER" id="PTHR43394:SF1">
    <property type="entry name" value="ATP-BINDING CASSETTE SUB-FAMILY B MEMBER 10, MITOCHONDRIAL"/>
    <property type="match status" value="1"/>
</dbReference>
<evidence type="ECO:0000256" key="5">
    <source>
        <dbReference type="ARBA" id="ARBA00022989"/>
    </source>
</evidence>
<evidence type="ECO:0000256" key="2">
    <source>
        <dbReference type="ARBA" id="ARBA00022692"/>
    </source>
</evidence>
<dbReference type="EMBL" id="CP036501">
    <property type="protein sequence ID" value="UZP73873.1"/>
    <property type="molecule type" value="Genomic_DNA"/>
</dbReference>
<dbReference type="SUPFAM" id="SSF90123">
    <property type="entry name" value="ABC transporter transmembrane region"/>
    <property type="match status" value="1"/>
</dbReference>
<keyword evidence="11" id="KW-1185">Reference proteome</keyword>
<evidence type="ECO:0000256" key="3">
    <source>
        <dbReference type="ARBA" id="ARBA00022741"/>
    </source>
</evidence>
<evidence type="ECO:0000259" key="8">
    <source>
        <dbReference type="PROSITE" id="PS50893"/>
    </source>
</evidence>
<keyword evidence="5 7" id="KW-1133">Transmembrane helix</keyword>
<feature type="transmembrane region" description="Helical" evidence="7">
    <location>
        <begin position="144"/>
        <end position="169"/>
    </location>
</feature>
<dbReference type="InterPro" id="IPR039421">
    <property type="entry name" value="Type_1_exporter"/>
</dbReference>
<feature type="domain" description="ABC transmembrane type-1" evidence="9">
    <location>
        <begin position="38"/>
        <end position="320"/>
    </location>
</feature>
<evidence type="ECO:0000256" key="1">
    <source>
        <dbReference type="ARBA" id="ARBA00004651"/>
    </source>
</evidence>
<accession>A0ABY6Q616</accession>
<keyword evidence="6 7" id="KW-0472">Membrane</keyword>
<dbReference type="PROSITE" id="PS50929">
    <property type="entry name" value="ABC_TM1F"/>
    <property type="match status" value="1"/>
</dbReference>
<sequence length="614" mass="66760">MTDNAATASSDISASKAKSLKPLRELLHFLWPHKSRLIAASLALVFTAMAQLSLGYGIQILIDQGFANSSEDGLRQAVVFMIVVGFAMASGAFIRFYLVSWLGERVSADLRQKVFNNLLTVHPGFYEKNHSGEIMSRITTDTTLLQTLIGSSVSLAARSALTLVGALILMSLTNFKLTLIMLIGVPLTLLPVLYLGRRVRNLSNKSQASIASVGNRAGEVLQSIKIVQSFQREAMEREVFGKEVDTAFKIARKRIQQRAWLMACAIFLFLGGMVGMMWTGGQDVLAGRMSGGDLGAFVFYAVMLGSAFATLSEVWGDLQRAAGAAERLVELLHQDSDILDEGREAITCGQELEASNLRFVYPSRPNTPALHDFNLRIPSGKTLALVGPSGAGKSTIFELLQRFYDPTDGQLTYGGKSLSDYSLAQWRQKLALVPQSPILFSGDITYNIGYGSADASSEQIEAAAEAAYAKEFIERLPNGFKSEIGAQGVQLSGGQRQRIALARAILKNPEILLLDEATSALDTESEHYVQLALSELTRGRTTIVIAHRLSTIMNADAIAVVDNGSVVDVGTHNELLARCGLYQRLASMQFKEPDDKVDETQREIMPAVVVPEAV</sequence>
<keyword evidence="4 10" id="KW-0067">ATP-binding</keyword>
<evidence type="ECO:0000256" key="6">
    <source>
        <dbReference type="ARBA" id="ARBA00023136"/>
    </source>
</evidence>
<evidence type="ECO:0000256" key="4">
    <source>
        <dbReference type="ARBA" id="ARBA00022840"/>
    </source>
</evidence>
<organism evidence="10 11">
    <name type="scientific">Candidatus Paraluminiphilus aquimaris</name>
    <dbReference type="NCBI Taxonomy" id="2518994"/>
    <lineage>
        <taxon>Bacteria</taxon>
        <taxon>Pseudomonadati</taxon>
        <taxon>Pseudomonadota</taxon>
        <taxon>Gammaproteobacteria</taxon>
        <taxon>Cellvibrionales</taxon>
        <taxon>Halieaceae</taxon>
        <taxon>Candidatus Paraluminiphilus</taxon>
    </lineage>
</organism>
<dbReference type="InterPro" id="IPR011527">
    <property type="entry name" value="ABC1_TM_dom"/>
</dbReference>
<dbReference type="Gene3D" id="1.20.1560.10">
    <property type="entry name" value="ABC transporter type 1, transmembrane domain"/>
    <property type="match status" value="1"/>
</dbReference>
<feature type="transmembrane region" description="Helical" evidence="7">
    <location>
        <begin position="259"/>
        <end position="278"/>
    </location>
</feature>
<feature type="transmembrane region" description="Helical" evidence="7">
    <location>
        <begin position="298"/>
        <end position="318"/>
    </location>
</feature>
<feature type="transmembrane region" description="Helical" evidence="7">
    <location>
        <begin position="175"/>
        <end position="196"/>
    </location>
</feature>
<dbReference type="InterPro" id="IPR003439">
    <property type="entry name" value="ABC_transporter-like_ATP-bd"/>
</dbReference>
<feature type="transmembrane region" description="Helical" evidence="7">
    <location>
        <begin position="78"/>
        <end position="98"/>
    </location>
</feature>
<keyword evidence="3" id="KW-0547">Nucleotide-binding</keyword>
<dbReference type="SUPFAM" id="SSF52540">
    <property type="entry name" value="P-loop containing nucleoside triphosphate hydrolases"/>
    <property type="match status" value="1"/>
</dbReference>
<dbReference type="CDD" id="cd18575">
    <property type="entry name" value="ABC_6TM_bac_exporter_ABCB8_10_like"/>
    <property type="match status" value="1"/>
</dbReference>
<dbReference type="InterPro" id="IPR003593">
    <property type="entry name" value="AAA+_ATPase"/>
</dbReference>
<evidence type="ECO:0000256" key="7">
    <source>
        <dbReference type="SAM" id="Phobius"/>
    </source>
</evidence>
<dbReference type="Pfam" id="PF00664">
    <property type="entry name" value="ABC_membrane"/>
    <property type="match status" value="1"/>
</dbReference>
<protein>
    <submittedName>
        <fullName evidence="10">ATP-binding cassette domain-containing protein</fullName>
    </submittedName>
</protein>
<dbReference type="InterPro" id="IPR017871">
    <property type="entry name" value="ABC_transporter-like_CS"/>
</dbReference>
<evidence type="ECO:0000313" key="11">
    <source>
        <dbReference type="Proteomes" id="UP001317963"/>
    </source>
</evidence>
<dbReference type="Pfam" id="PF00005">
    <property type="entry name" value="ABC_tran"/>
    <property type="match status" value="1"/>
</dbReference>
<dbReference type="InterPro" id="IPR027417">
    <property type="entry name" value="P-loop_NTPase"/>
</dbReference>
<dbReference type="InterPro" id="IPR036640">
    <property type="entry name" value="ABC1_TM_sf"/>
</dbReference>
<dbReference type="Proteomes" id="UP001317963">
    <property type="component" value="Chromosome"/>
</dbReference>
<dbReference type="PROSITE" id="PS00211">
    <property type="entry name" value="ABC_TRANSPORTER_1"/>
    <property type="match status" value="1"/>
</dbReference>
<name>A0ABY6Q616_9GAMM</name>
<feature type="transmembrane region" description="Helical" evidence="7">
    <location>
        <begin position="37"/>
        <end position="58"/>
    </location>
</feature>
<dbReference type="SMART" id="SM00382">
    <property type="entry name" value="AAA"/>
    <property type="match status" value="1"/>
</dbReference>
<proteinExistence type="predicted"/>
<dbReference type="GO" id="GO:0005524">
    <property type="term" value="F:ATP binding"/>
    <property type="evidence" value="ECO:0007669"/>
    <property type="project" value="UniProtKB-KW"/>
</dbReference>
<dbReference type="RefSeq" id="WP_279242672.1">
    <property type="nucleotide sequence ID" value="NZ_CP036501.1"/>
</dbReference>
<dbReference type="Gene3D" id="3.40.50.300">
    <property type="entry name" value="P-loop containing nucleotide triphosphate hydrolases"/>
    <property type="match status" value="1"/>
</dbReference>
<comment type="subcellular location">
    <subcellularLocation>
        <location evidence="1">Cell membrane</location>
        <topology evidence="1">Multi-pass membrane protein</topology>
    </subcellularLocation>
</comment>
<feature type="domain" description="ABC transporter" evidence="8">
    <location>
        <begin position="352"/>
        <end position="588"/>
    </location>
</feature>